<dbReference type="Proteomes" id="UP000289738">
    <property type="component" value="Chromosome A05"/>
</dbReference>
<protein>
    <submittedName>
        <fullName evidence="2">Uncharacterized protein</fullName>
    </submittedName>
</protein>
<evidence type="ECO:0000313" key="2">
    <source>
        <dbReference type="EMBL" id="RYR56455.1"/>
    </source>
</evidence>
<gene>
    <name evidence="2" type="ORF">Ahy_A05g022160</name>
</gene>
<accession>A0A445CZW5</accession>
<feature type="region of interest" description="Disordered" evidence="1">
    <location>
        <begin position="43"/>
        <end position="83"/>
    </location>
</feature>
<evidence type="ECO:0000256" key="1">
    <source>
        <dbReference type="SAM" id="MobiDB-lite"/>
    </source>
</evidence>
<organism evidence="2 3">
    <name type="scientific">Arachis hypogaea</name>
    <name type="common">Peanut</name>
    <dbReference type="NCBI Taxonomy" id="3818"/>
    <lineage>
        <taxon>Eukaryota</taxon>
        <taxon>Viridiplantae</taxon>
        <taxon>Streptophyta</taxon>
        <taxon>Embryophyta</taxon>
        <taxon>Tracheophyta</taxon>
        <taxon>Spermatophyta</taxon>
        <taxon>Magnoliopsida</taxon>
        <taxon>eudicotyledons</taxon>
        <taxon>Gunneridae</taxon>
        <taxon>Pentapetalae</taxon>
        <taxon>rosids</taxon>
        <taxon>fabids</taxon>
        <taxon>Fabales</taxon>
        <taxon>Fabaceae</taxon>
        <taxon>Papilionoideae</taxon>
        <taxon>50 kb inversion clade</taxon>
        <taxon>dalbergioids sensu lato</taxon>
        <taxon>Dalbergieae</taxon>
        <taxon>Pterocarpus clade</taxon>
        <taxon>Arachis</taxon>
    </lineage>
</organism>
<dbReference type="EMBL" id="SDMP01000005">
    <property type="protein sequence ID" value="RYR56455.1"/>
    <property type="molecule type" value="Genomic_DNA"/>
</dbReference>
<keyword evidence="3" id="KW-1185">Reference proteome</keyword>
<name>A0A445CZW5_ARAHY</name>
<reference evidence="2 3" key="1">
    <citation type="submission" date="2019-01" db="EMBL/GenBank/DDBJ databases">
        <title>Sequencing of cultivated peanut Arachis hypogaea provides insights into genome evolution and oil improvement.</title>
        <authorList>
            <person name="Chen X."/>
        </authorList>
    </citation>
    <scope>NUCLEOTIDE SEQUENCE [LARGE SCALE GENOMIC DNA]</scope>
    <source>
        <strain evidence="3">cv. Fuhuasheng</strain>
        <tissue evidence="2">Leaves</tissue>
    </source>
</reference>
<dbReference type="AlphaFoldDB" id="A0A445CZW5"/>
<comment type="caution">
    <text evidence="2">The sequence shown here is derived from an EMBL/GenBank/DDBJ whole genome shotgun (WGS) entry which is preliminary data.</text>
</comment>
<sequence>MFDWRGRRKMHSSVSLSRGFWICDPTIRVTVFLTKSLCRRNTQQNKTTLHTPSLKPSNASNNIGLQLREAGKVDRGRKKKRKV</sequence>
<evidence type="ECO:0000313" key="3">
    <source>
        <dbReference type="Proteomes" id="UP000289738"/>
    </source>
</evidence>
<proteinExistence type="predicted"/>
<feature type="compositionally biased region" description="Polar residues" evidence="1">
    <location>
        <begin position="43"/>
        <end position="64"/>
    </location>
</feature>